<evidence type="ECO:0000313" key="3">
    <source>
        <dbReference type="Proteomes" id="UP000632273"/>
    </source>
</evidence>
<dbReference type="RefSeq" id="WP_188815925.1">
    <property type="nucleotide sequence ID" value="NZ_BMHT01000009.1"/>
</dbReference>
<keyword evidence="3" id="KW-1185">Reference proteome</keyword>
<evidence type="ECO:0000256" key="1">
    <source>
        <dbReference type="SAM" id="SignalP"/>
    </source>
</evidence>
<protein>
    <recommendedName>
        <fullName evidence="4">Periplasmic heavy metal sensor</fullName>
    </recommendedName>
</protein>
<organism evidence="2 3">
    <name type="scientific">Hymenobacter cavernae</name>
    <dbReference type="NCBI Taxonomy" id="2044852"/>
    <lineage>
        <taxon>Bacteria</taxon>
        <taxon>Pseudomonadati</taxon>
        <taxon>Bacteroidota</taxon>
        <taxon>Cytophagia</taxon>
        <taxon>Cytophagales</taxon>
        <taxon>Hymenobacteraceae</taxon>
        <taxon>Hymenobacter</taxon>
    </lineage>
</organism>
<dbReference type="EMBL" id="BMHT01000009">
    <property type="protein sequence ID" value="GGF25176.1"/>
    <property type="molecule type" value="Genomic_DNA"/>
</dbReference>
<accession>A0ABQ1UR62</accession>
<evidence type="ECO:0008006" key="4">
    <source>
        <dbReference type="Google" id="ProtNLM"/>
    </source>
</evidence>
<name>A0ABQ1UR62_9BACT</name>
<keyword evidence="1" id="KW-0732">Signal</keyword>
<evidence type="ECO:0000313" key="2">
    <source>
        <dbReference type="EMBL" id="GGF25176.1"/>
    </source>
</evidence>
<gene>
    <name evidence="2" type="ORF">GCM10011383_40970</name>
</gene>
<reference evidence="3" key="1">
    <citation type="journal article" date="2019" name="Int. J. Syst. Evol. Microbiol.">
        <title>The Global Catalogue of Microorganisms (GCM) 10K type strain sequencing project: providing services to taxonomists for standard genome sequencing and annotation.</title>
        <authorList>
            <consortium name="The Broad Institute Genomics Platform"/>
            <consortium name="The Broad Institute Genome Sequencing Center for Infectious Disease"/>
            <person name="Wu L."/>
            <person name="Ma J."/>
        </authorList>
    </citation>
    <scope>NUCLEOTIDE SEQUENCE [LARGE SCALE GENOMIC DNA]</scope>
    <source>
        <strain evidence="3">CGMCC 1.15197</strain>
    </source>
</reference>
<feature type="chain" id="PRO_5047205564" description="Periplasmic heavy metal sensor" evidence="1">
    <location>
        <begin position="24"/>
        <end position="160"/>
    </location>
</feature>
<sequence length="160" mass="18641">MNYFLRNTLILLLLLTGTLRVQAQQSAERQERMNRIENAKIAFLTDKLSLTQEQAQRFWPVYNEFTDKRRDLGQKQKQLRSTKVESLNDQQIRDLLKQNTTLRQNEVNLEKEYYDKFQKVLSVRQTGQLLVAEREFTREILQKLGGGRRGGSPAPAGTAN</sequence>
<dbReference type="Proteomes" id="UP000632273">
    <property type="component" value="Unassembled WGS sequence"/>
</dbReference>
<feature type="signal peptide" evidence="1">
    <location>
        <begin position="1"/>
        <end position="23"/>
    </location>
</feature>
<comment type="caution">
    <text evidence="2">The sequence shown here is derived from an EMBL/GenBank/DDBJ whole genome shotgun (WGS) entry which is preliminary data.</text>
</comment>
<proteinExistence type="predicted"/>